<comment type="caution">
    <text evidence="1">The sequence shown here is derived from an EMBL/GenBank/DDBJ whole genome shotgun (WGS) entry which is preliminary data.</text>
</comment>
<gene>
    <name evidence="1" type="ORF">PFISCL1PPCAC_17190</name>
</gene>
<sequence>PRDQHFVAADSACTCLLPNLQRTSWKESGYFFNFLKSCFAHFGNLPCPDPTLGLLMLRLFSFSSRLSLLFSSNFISCKDFIILSQYLVMNSLMNTQLWHFLFGS</sequence>
<proteinExistence type="predicted"/>
<dbReference type="AlphaFoldDB" id="A0AAV5W2U6"/>
<evidence type="ECO:0000313" key="1">
    <source>
        <dbReference type="EMBL" id="GMT25893.1"/>
    </source>
</evidence>
<dbReference type="Proteomes" id="UP001432322">
    <property type="component" value="Unassembled WGS sequence"/>
</dbReference>
<organism evidence="1 2">
    <name type="scientific">Pristionchus fissidentatus</name>
    <dbReference type="NCBI Taxonomy" id="1538716"/>
    <lineage>
        <taxon>Eukaryota</taxon>
        <taxon>Metazoa</taxon>
        <taxon>Ecdysozoa</taxon>
        <taxon>Nematoda</taxon>
        <taxon>Chromadorea</taxon>
        <taxon>Rhabditida</taxon>
        <taxon>Rhabditina</taxon>
        <taxon>Diplogasteromorpha</taxon>
        <taxon>Diplogasteroidea</taxon>
        <taxon>Neodiplogasteridae</taxon>
        <taxon>Pristionchus</taxon>
    </lineage>
</organism>
<accession>A0AAV5W2U6</accession>
<name>A0AAV5W2U6_9BILA</name>
<keyword evidence="2" id="KW-1185">Reference proteome</keyword>
<evidence type="ECO:0000313" key="2">
    <source>
        <dbReference type="Proteomes" id="UP001432322"/>
    </source>
</evidence>
<feature type="non-terminal residue" evidence="1">
    <location>
        <position position="1"/>
    </location>
</feature>
<protein>
    <submittedName>
        <fullName evidence="1">Uncharacterized protein</fullName>
    </submittedName>
</protein>
<dbReference type="EMBL" id="BTSY01000004">
    <property type="protein sequence ID" value="GMT25893.1"/>
    <property type="molecule type" value="Genomic_DNA"/>
</dbReference>
<reference evidence="1" key="1">
    <citation type="submission" date="2023-10" db="EMBL/GenBank/DDBJ databases">
        <title>Genome assembly of Pristionchus species.</title>
        <authorList>
            <person name="Yoshida K."/>
            <person name="Sommer R.J."/>
        </authorList>
    </citation>
    <scope>NUCLEOTIDE SEQUENCE</scope>
    <source>
        <strain evidence="1">RS5133</strain>
    </source>
</reference>